<reference evidence="1" key="1">
    <citation type="submission" date="2023-03" db="EMBL/GenBank/DDBJ databases">
        <title>Chromosome-level genomes of two armyworms, Mythimna separata and Mythimna loreyi, provide insights into the biosynthesis and reception of sex pheromones.</title>
        <authorList>
            <person name="Zhao H."/>
        </authorList>
    </citation>
    <scope>NUCLEOTIDE SEQUENCE</scope>
    <source>
        <strain evidence="1">BeijingLab</strain>
    </source>
</reference>
<proteinExistence type="predicted"/>
<name>A0ACC2QAL5_9NEOP</name>
<evidence type="ECO:0000313" key="2">
    <source>
        <dbReference type="Proteomes" id="UP001231649"/>
    </source>
</evidence>
<evidence type="ECO:0000313" key="1">
    <source>
        <dbReference type="EMBL" id="KAJ8708773.1"/>
    </source>
</evidence>
<sequence length="340" mass="38803">MLILYVVTILLECFHGAHGLPDGKWLMVNMNMDLFNYIDTWDPLPPKTQTDTVTLLDEKIEIYDEESPRLPAGEDLEFEPIITLTKEKEKMVIVKNINCDDFAKYAMNCTFEAALMYNSSKKSPPMPAKVSDWCRAIRHLTNCAIDWNSDCKEVTESHFNEESIRGHMHVVNNICDDEWFLTRYDVLPGCIEGASDAWEYCYTTFKKIVDDQKNTTHEWTHFDTHFHMCCARAQFRRCTLNSLFDMPEICPYEQAVTLQKFSVIVSEGDVFQDCDTNMMYTNCPGGDPRPSGKSLAKLMNAGVSIINVNTPKPLRSKVAVFSSPTNRITTVVLAVLLCGW</sequence>
<comment type="caution">
    <text evidence="1">The sequence shown here is derived from an EMBL/GenBank/DDBJ whole genome shotgun (WGS) entry which is preliminary data.</text>
</comment>
<accession>A0ACC2QAL5</accession>
<dbReference type="Proteomes" id="UP001231649">
    <property type="component" value="Chromosome 25"/>
</dbReference>
<dbReference type="EMBL" id="CM056801">
    <property type="protein sequence ID" value="KAJ8708773.1"/>
    <property type="molecule type" value="Genomic_DNA"/>
</dbReference>
<protein>
    <submittedName>
        <fullName evidence="1">Uncharacterized protein</fullName>
    </submittedName>
</protein>
<organism evidence="1 2">
    <name type="scientific">Mythimna loreyi</name>
    <dbReference type="NCBI Taxonomy" id="667449"/>
    <lineage>
        <taxon>Eukaryota</taxon>
        <taxon>Metazoa</taxon>
        <taxon>Ecdysozoa</taxon>
        <taxon>Arthropoda</taxon>
        <taxon>Hexapoda</taxon>
        <taxon>Insecta</taxon>
        <taxon>Pterygota</taxon>
        <taxon>Neoptera</taxon>
        <taxon>Endopterygota</taxon>
        <taxon>Lepidoptera</taxon>
        <taxon>Glossata</taxon>
        <taxon>Ditrysia</taxon>
        <taxon>Noctuoidea</taxon>
        <taxon>Noctuidae</taxon>
        <taxon>Noctuinae</taxon>
        <taxon>Hadenini</taxon>
        <taxon>Mythimna</taxon>
    </lineage>
</organism>
<keyword evidence="2" id="KW-1185">Reference proteome</keyword>
<gene>
    <name evidence="1" type="ORF">PYW08_010155</name>
</gene>